<dbReference type="RefSeq" id="WP_044208287.1">
    <property type="nucleotide sequence ID" value="NZ_JQOF01000028.1"/>
</dbReference>
<dbReference type="GeneID" id="93388651"/>
<reference evidence="1 2" key="1">
    <citation type="submission" date="2014-08" db="EMBL/GenBank/DDBJ databases">
        <title>Genome sequences of NCPPB Pectobacterium isolates.</title>
        <authorList>
            <person name="Glover R.H."/>
            <person name="Sapp M."/>
            <person name="Elphinstone J."/>
        </authorList>
    </citation>
    <scope>NUCLEOTIDE SEQUENCE [LARGE SCALE GENOMIC DNA]</scope>
    <source>
        <strain evidence="1 2">NCPPB3841</strain>
    </source>
</reference>
<proteinExistence type="predicted"/>
<name>A0ABR4VJX8_9GAMM</name>
<keyword evidence="2" id="KW-1185">Reference proteome</keyword>
<protein>
    <recommendedName>
        <fullName evidence="3">Apea-like HEPN domain-containing protein</fullName>
    </recommendedName>
</protein>
<accession>A0ABR4VJX8</accession>
<evidence type="ECO:0000313" key="1">
    <source>
        <dbReference type="EMBL" id="KGA39678.1"/>
    </source>
</evidence>
<dbReference type="Proteomes" id="UP000029447">
    <property type="component" value="Unassembled WGS sequence"/>
</dbReference>
<organism evidence="1 2">
    <name type="scientific">Pectobacterium odoriferum</name>
    <dbReference type="NCBI Taxonomy" id="78398"/>
    <lineage>
        <taxon>Bacteria</taxon>
        <taxon>Pseudomonadati</taxon>
        <taxon>Pseudomonadota</taxon>
        <taxon>Gammaproteobacteria</taxon>
        <taxon>Enterobacterales</taxon>
        <taxon>Pectobacteriaceae</taxon>
        <taxon>Pectobacterium</taxon>
    </lineage>
</organism>
<comment type="caution">
    <text evidence="1">The sequence shown here is derived from an EMBL/GenBank/DDBJ whole genome shotgun (WGS) entry which is preliminary data.</text>
</comment>
<gene>
    <name evidence="1" type="ORF">KU75_21095</name>
</gene>
<dbReference type="EMBL" id="JQOF01000028">
    <property type="protein sequence ID" value="KGA39678.1"/>
    <property type="molecule type" value="Genomic_DNA"/>
</dbReference>
<evidence type="ECO:0000313" key="2">
    <source>
        <dbReference type="Proteomes" id="UP000029447"/>
    </source>
</evidence>
<sequence length="319" mass="37119">MVSDVFYRSTLKVSCVFLGYYRYKDVFQILESDKSGPTPDHKYVDIEFNDKYMMNKEWEFKNVFGQAYGHLDLLQELIALLHICTNQSCELDTDGMGAKPLPQKIIQGFTPVEKEPHSSPMEKSDTRILERMNPGLAFIEIQSQSELLLDNYFRLDDLSRSRINSSLFLQNKMRQIILISASMGVVGYISSIENLVDFEGERNGFESKKCESCKQPVYSITRRFNDFMNKYSEENFKVQNDVKGVYRTQQEFDGLSFKKLIGEFYKKRSSITHAGDILRIDKMLSSFSMKDVRFFNEVETHARIALFSYILNFDFKIDG</sequence>
<evidence type="ECO:0008006" key="3">
    <source>
        <dbReference type="Google" id="ProtNLM"/>
    </source>
</evidence>